<feature type="transmembrane region" description="Helical" evidence="6">
    <location>
        <begin position="92"/>
        <end position="112"/>
    </location>
</feature>
<feature type="transmembrane region" description="Helical" evidence="6">
    <location>
        <begin position="358"/>
        <end position="383"/>
    </location>
</feature>
<feature type="transmembrane region" description="Helical" evidence="6">
    <location>
        <begin position="118"/>
        <end position="139"/>
    </location>
</feature>
<dbReference type="GO" id="GO:0022857">
    <property type="term" value="F:transmembrane transporter activity"/>
    <property type="evidence" value="ECO:0007669"/>
    <property type="project" value="InterPro"/>
</dbReference>
<proteinExistence type="predicted"/>
<feature type="transmembrane region" description="Helical" evidence="6">
    <location>
        <begin position="322"/>
        <end position="346"/>
    </location>
</feature>
<feature type="transmembrane region" description="Helical" evidence="6">
    <location>
        <begin position="25"/>
        <end position="45"/>
    </location>
</feature>
<evidence type="ECO:0000259" key="7">
    <source>
        <dbReference type="PROSITE" id="PS50850"/>
    </source>
</evidence>
<reference evidence="8 9" key="1">
    <citation type="submission" date="2017-11" db="EMBL/GenBank/DDBJ databases">
        <title>Genomic Encyclopedia of Type Strains, Phase III (KMG-III): the genomes of soil and plant-associated and newly described type strains.</title>
        <authorList>
            <person name="Whitman W."/>
        </authorList>
    </citation>
    <scope>NUCLEOTIDE SEQUENCE [LARGE SCALE GENOMIC DNA]</scope>
    <source>
        <strain evidence="8 9">UB-Domo-W1</strain>
    </source>
</reference>
<gene>
    <name evidence="8" type="ORF">B0G85_0284</name>
</gene>
<evidence type="ECO:0000256" key="5">
    <source>
        <dbReference type="ARBA" id="ARBA00023136"/>
    </source>
</evidence>
<evidence type="ECO:0000256" key="6">
    <source>
        <dbReference type="SAM" id="Phobius"/>
    </source>
</evidence>
<name>A0A2M8VYH0_9BURK</name>
<feature type="transmembrane region" description="Helical" evidence="6">
    <location>
        <begin position="180"/>
        <end position="201"/>
    </location>
</feature>
<dbReference type="RefSeq" id="WP_100378655.1">
    <property type="nucleotide sequence ID" value="NZ_CBCSBW010000001.1"/>
</dbReference>
<feature type="transmembrane region" description="Helical" evidence="6">
    <location>
        <begin position="395"/>
        <end position="413"/>
    </location>
</feature>
<dbReference type="InterPro" id="IPR036259">
    <property type="entry name" value="MFS_trans_sf"/>
</dbReference>
<dbReference type="CDD" id="cd17324">
    <property type="entry name" value="MFS_NepI_like"/>
    <property type="match status" value="1"/>
</dbReference>
<dbReference type="Gene3D" id="1.20.1250.20">
    <property type="entry name" value="MFS general substrate transporter like domains"/>
    <property type="match status" value="1"/>
</dbReference>
<evidence type="ECO:0000256" key="1">
    <source>
        <dbReference type="ARBA" id="ARBA00004651"/>
    </source>
</evidence>
<dbReference type="EMBL" id="PGTX01000001">
    <property type="protein sequence ID" value="PJI82895.1"/>
    <property type="molecule type" value="Genomic_DNA"/>
</dbReference>
<comment type="subcellular location">
    <subcellularLocation>
        <location evidence="1">Cell membrane</location>
        <topology evidence="1">Multi-pass membrane protein</topology>
    </subcellularLocation>
</comment>
<dbReference type="Pfam" id="PF07690">
    <property type="entry name" value="MFS_1"/>
    <property type="match status" value="1"/>
</dbReference>
<dbReference type="PROSITE" id="PS50850">
    <property type="entry name" value="MFS"/>
    <property type="match status" value="1"/>
</dbReference>
<evidence type="ECO:0000313" key="8">
    <source>
        <dbReference type="EMBL" id="PJI82895.1"/>
    </source>
</evidence>
<sequence length="432" mass="47246">MVSLPLQAKNTLIEQYSPVAKRKELFFLLSLAGIQFTHILDFMIMMPLGPDFIRELNINTHQFGLLLSSYTFAAALAGIFATYFIDRFERRVLLLSLYACFIIATLICGIAPDYHSLFIARACAGAFGGILGSLVQTIIADAIPFERRGKALGTVMAAFSVSTVAGVPLSLMLANHIPSLGWRAPFFFIGLISSFILYLAYRNIPKISGHLGHVYGGSRLRQIMDIFFAHQHLRAFVFMALIMITGFSVIPYIALYLTANVGIDNSYISLVYLCGGIATLISSRYIGHLADKFGKVTVFKYLAIISLIPLLITTNLPQAPLWIVLINQTAFFILISGRMIPVMAIVSQVVEPRTRGTFMSLVGSVQMFASGIASVIAGVVVTIGVDGKMEHYDLVGYGAALCGLLTFWLVGYIHSDPQINPPGDSSKSTKFN</sequence>
<dbReference type="InterPro" id="IPR011701">
    <property type="entry name" value="MFS"/>
</dbReference>
<dbReference type="PANTHER" id="PTHR43124:SF3">
    <property type="entry name" value="CHLORAMPHENICOL EFFLUX PUMP RV0191"/>
    <property type="match status" value="1"/>
</dbReference>
<keyword evidence="2" id="KW-1003">Cell membrane</keyword>
<feature type="transmembrane region" description="Helical" evidence="6">
    <location>
        <begin position="233"/>
        <end position="255"/>
    </location>
</feature>
<protein>
    <submittedName>
        <fullName evidence="8">Putative MFS family arabinose efflux permease</fullName>
    </submittedName>
</protein>
<dbReference type="AlphaFoldDB" id="A0A2M8VYH0"/>
<feature type="transmembrane region" description="Helical" evidence="6">
    <location>
        <begin position="298"/>
        <end position="316"/>
    </location>
</feature>
<keyword evidence="3 6" id="KW-0812">Transmembrane</keyword>
<evidence type="ECO:0000313" key="9">
    <source>
        <dbReference type="Proteomes" id="UP000229366"/>
    </source>
</evidence>
<feature type="transmembrane region" description="Helical" evidence="6">
    <location>
        <begin position="267"/>
        <end position="286"/>
    </location>
</feature>
<dbReference type="GO" id="GO:0005886">
    <property type="term" value="C:plasma membrane"/>
    <property type="evidence" value="ECO:0007669"/>
    <property type="project" value="UniProtKB-SubCell"/>
</dbReference>
<feature type="domain" description="Major facilitator superfamily (MFS) profile" evidence="7">
    <location>
        <begin position="27"/>
        <end position="418"/>
    </location>
</feature>
<feature type="transmembrane region" description="Helical" evidence="6">
    <location>
        <begin position="65"/>
        <end position="85"/>
    </location>
</feature>
<evidence type="ECO:0000256" key="4">
    <source>
        <dbReference type="ARBA" id="ARBA00022989"/>
    </source>
</evidence>
<dbReference type="InterPro" id="IPR050189">
    <property type="entry name" value="MFS_Efflux_Transporters"/>
</dbReference>
<dbReference type="SUPFAM" id="SSF103473">
    <property type="entry name" value="MFS general substrate transporter"/>
    <property type="match status" value="1"/>
</dbReference>
<dbReference type="PANTHER" id="PTHR43124">
    <property type="entry name" value="PURINE EFFLUX PUMP PBUE"/>
    <property type="match status" value="1"/>
</dbReference>
<feature type="transmembrane region" description="Helical" evidence="6">
    <location>
        <begin position="151"/>
        <end position="174"/>
    </location>
</feature>
<keyword evidence="5 6" id="KW-0472">Membrane</keyword>
<dbReference type="InterPro" id="IPR020846">
    <property type="entry name" value="MFS_dom"/>
</dbReference>
<dbReference type="Proteomes" id="UP000229366">
    <property type="component" value="Unassembled WGS sequence"/>
</dbReference>
<organism evidence="8 9">
    <name type="scientific">Polynucleobacter brandtiae</name>
    <dbReference type="NCBI Taxonomy" id="1938816"/>
    <lineage>
        <taxon>Bacteria</taxon>
        <taxon>Pseudomonadati</taxon>
        <taxon>Pseudomonadota</taxon>
        <taxon>Betaproteobacteria</taxon>
        <taxon>Burkholderiales</taxon>
        <taxon>Burkholderiaceae</taxon>
        <taxon>Polynucleobacter</taxon>
    </lineage>
</organism>
<accession>A0A2M8VYH0</accession>
<keyword evidence="4 6" id="KW-1133">Transmembrane helix</keyword>
<keyword evidence="9" id="KW-1185">Reference proteome</keyword>
<dbReference type="OrthoDB" id="9812221at2"/>
<evidence type="ECO:0000256" key="2">
    <source>
        <dbReference type="ARBA" id="ARBA00022475"/>
    </source>
</evidence>
<evidence type="ECO:0000256" key="3">
    <source>
        <dbReference type="ARBA" id="ARBA00022692"/>
    </source>
</evidence>
<comment type="caution">
    <text evidence="8">The sequence shown here is derived from an EMBL/GenBank/DDBJ whole genome shotgun (WGS) entry which is preliminary data.</text>
</comment>